<dbReference type="InParanoid" id="E3LDR8"/>
<organism evidence="4">
    <name type="scientific">Caenorhabditis remanei</name>
    <name type="common">Caenorhabditis vulgaris</name>
    <dbReference type="NCBI Taxonomy" id="31234"/>
    <lineage>
        <taxon>Eukaryota</taxon>
        <taxon>Metazoa</taxon>
        <taxon>Ecdysozoa</taxon>
        <taxon>Nematoda</taxon>
        <taxon>Chromadorea</taxon>
        <taxon>Rhabditida</taxon>
        <taxon>Rhabditina</taxon>
        <taxon>Rhabditomorpha</taxon>
        <taxon>Rhabditoidea</taxon>
        <taxon>Rhabditidae</taxon>
        <taxon>Peloderinae</taxon>
        <taxon>Caenorhabditis</taxon>
    </lineage>
</organism>
<evidence type="ECO:0000256" key="1">
    <source>
        <dbReference type="SAM" id="MobiDB-lite"/>
    </source>
</evidence>
<dbReference type="Proteomes" id="UP000008281">
    <property type="component" value="Unassembled WGS sequence"/>
</dbReference>
<evidence type="ECO:0000313" key="3">
    <source>
        <dbReference type="EMBL" id="EFO82943.1"/>
    </source>
</evidence>
<feature type="chain" id="PRO_5003173431" evidence="2">
    <location>
        <begin position="18"/>
        <end position="109"/>
    </location>
</feature>
<keyword evidence="2" id="KW-0732">Signal</keyword>
<evidence type="ECO:0000313" key="4">
    <source>
        <dbReference type="Proteomes" id="UP000008281"/>
    </source>
</evidence>
<keyword evidence="4" id="KW-1185">Reference proteome</keyword>
<proteinExistence type="predicted"/>
<dbReference type="AlphaFoldDB" id="E3LDR8"/>
<dbReference type="HOGENOM" id="CLU_2186384_0_0_1"/>
<accession>E3LDR8</accession>
<protein>
    <submittedName>
        <fullName evidence="3">Uncharacterized protein</fullName>
    </submittedName>
</protein>
<gene>
    <name evidence="3" type="ORF">CRE_00676</name>
</gene>
<evidence type="ECO:0000256" key="2">
    <source>
        <dbReference type="SAM" id="SignalP"/>
    </source>
</evidence>
<reference evidence="3" key="1">
    <citation type="submission" date="2007-07" db="EMBL/GenBank/DDBJ databases">
        <title>PCAP assembly of the Caenorhabditis remanei genome.</title>
        <authorList>
            <consortium name="The Caenorhabditis remanei Sequencing Consortium"/>
            <person name="Wilson R.K."/>
        </authorList>
    </citation>
    <scope>NUCLEOTIDE SEQUENCE [LARGE SCALE GENOMIC DNA]</scope>
    <source>
        <strain evidence="3">PB4641</strain>
    </source>
</reference>
<dbReference type="EMBL" id="DS268407">
    <property type="protein sequence ID" value="EFO82943.1"/>
    <property type="molecule type" value="Genomic_DNA"/>
</dbReference>
<feature type="region of interest" description="Disordered" evidence="1">
    <location>
        <begin position="57"/>
        <end position="78"/>
    </location>
</feature>
<sequence length="109" mass="13026">MKWLICVFLLGYCPVFCHEEGAVFGKWNMKRQAPNWSSTDIHYIKSISRRQQLDGWPFQDPRMGEMKKDLRRRPIKKENLKRARGKLKPISYMGVVRTRRKRLVSDDES</sequence>
<feature type="signal peptide" evidence="2">
    <location>
        <begin position="1"/>
        <end position="17"/>
    </location>
</feature>
<name>E3LDR8_CAERE</name>